<dbReference type="GO" id="GO:0120518">
    <property type="term" value="F:protein N-terminal-methionine acetyltransferase activity"/>
    <property type="evidence" value="ECO:0007669"/>
    <property type="project" value="UniProtKB-EC"/>
</dbReference>
<accession>A0ABR2WV41</accession>
<keyword evidence="2 4" id="KW-0012">Acyltransferase</keyword>
<dbReference type="Proteomes" id="UP001479436">
    <property type="component" value="Unassembled WGS sequence"/>
</dbReference>
<dbReference type="EC" id="2.3.1.258" evidence="4"/>
<comment type="caution">
    <text evidence="4">The sequence shown here is derived from an EMBL/GenBank/DDBJ whole genome shotgun (WGS) entry which is preliminary data.</text>
</comment>
<evidence type="ECO:0000259" key="3">
    <source>
        <dbReference type="PROSITE" id="PS51186"/>
    </source>
</evidence>
<organism evidence="4 5">
    <name type="scientific">Basidiobolus ranarum</name>
    <dbReference type="NCBI Taxonomy" id="34480"/>
    <lineage>
        <taxon>Eukaryota</taxon>
        <taxon>Fungi</taxon>
        <taxon>Fungi incertae sedis</taxon>
        <taxon>Zoopagomycota</taxon>
        <taxon>Entomophthoromycotina</taxon>
        <taxon>Basidiobolomycetes</taxon>
        <taxon>Basidiobolales</taxon>
        <taxon>Basidiobolaceae</taxon>
        <taxon>Basidiobolus</taxon>
    </lineage>
</organism>
<name>A0ABR2WV41_9FUNG</name>
<dbReference type="InterPro" id="IPR051556">
    <property type="entry name" value="N-term/lysine_N-AcTrnsfr"/>
</dbReference>
<dbReference type="SUPFAM" id="SSF55729">
    <property type="entry name" value="Acyl-CoA N-acyltransferases (Nat)"/>
    <property type="match status" value="1"/>
</dbReference>
<dbReference type="CDD" id="cd04301">
    <property type="entry name" value="NAT_SF"/>
    <property type="match status" value="1"/>
</dbReference>
<dbReference type="InterPro" id="IPR000182">
    <property type="entry name" value="GNAT_dom"/>
</dbReference>
<keyword evidence="5" id="KW-1185">Reference proteome</keyword>
<protein>
    <submittedName>
        <fullName evidence="4">N-acetyltransferase 5</fullName>
        <ecNumber evidence="4">2.3.1.258</ecNumber>
    </submittedName>
</protein>
<gene>
    <name evidence="4" type="primary">NAT5</name>
    <name evidence="4" type="ORF">K7432_006375</name>
</gene>
<dbReference type="EMBL" id="JASJQH010000279">
    <property type="protein sequence ID" value="KAK9765354.1"/>
    <property type="molecule type" value="Genomic_DNA"/>
</dbReference>
<reference evidence="4 5" key="1">
    <citation type="submission" date="2023-04" db="EMBL/GenBank/DDBJ databases">
        <title>Genome of Basidiobolus ranarum AG-B5.</title>
        <authorList>
            <person name="Stajich J.E."/>
            <person name="Carter-House D."/>
            <person name="Gryganskyi A."/>
        </authorList>
    </citation>
    <scope>NUCLEOTIDE SEQUENCE [LARGE SCALE GENOMIC DNA]</scope>
    <source>
        <strain evidence="4 5">AG-B5</strain>
    </source>
</reference>
<dbReference type="PROSITE" id="PS51186">
    <property type="entry name" value="GNAT"/>
    <property type="match status" value="1"/>
</dbReference>
<proteinExistence type="predicted"/>
<feature type="domain" description="N-acetyltransferase" evidence="3">
    <location>
        <begin position="40"/>
        <end position="190"/>
    </location>
</feature>
<evidence type="ECO:0000313" key="4">
    <source>
        <dbReference type="EMBL" id="KAK9765354.1"/>
    </source>
</evidence>
<keyword evidence="1 4" id="KW-0808">Transferase</keyword>
<dbReference type="InterPro" id="IPR016181">
    <property type="entry name" value="Acyl_CoA_acyltransferase"/>
</dbReference>
<dbReference type="Pfam" id="PF00583">
    <property type="entry name" value="Acetyltransf_1"/>
    <property type="match status" value="1"/>
</dbReference>
<evidence type="ECO:0000256" key="2">
    <source>
        <dbReference type="ARBA" id="ARBA00023315"/>
    </source>
</evidence>
<sequence>MLASLTKRATEDKAPQVAASNNIPEANQIVEPVNPRSRLVGLGEVTVNNLGQLRRLNSILFPVHYSEKFYKDVLEVGEFAKLGYYNDACVGAVCCRKENIEDGKVKIYIMTLGVLAPYRKLGLGSALLKHILNQCEQDSKISELYLHVQISNDEAIAFYKKYGFEVTGTLENYYKNISPADAYILSKKVN</sequence>
<dbReference type="Gene3D" id="3.40.630.30">
    <property type="match status" value="1"/>
</dbReference>
<dbReference type="PANTHER" id="PTHR42919">
    <property type="entry name" value="N-ALPHA-ACETYLTRANSFERASE"/>
    <property type="match status" value="1"/>
</dbReference>
<evidence type="ECO:0000256" key="1">
    <source>
        <dbReference type="ARBA" id="ARBA00022679"/>
    </source>
</evidence>
<dbReference type="PANTHER" id="PTHR42919:SF8">
    <property type="entry name" value="N-ALPHA-ACETYLTRANSFERASE 50"/>
    <property type="match status" value="1"/>
</dbReference>
<evidence type="ECO:0000313" key="5">
    <source>
        <dbReference type="Proteomes" id="UP001479436"/>
    </source>
</evidence>